<keyword evidence="10" id="KW-1185">Reference proteome</keyword>
<evidence type="ECO:0000256" key="4">
    <source>
        <dbReference type="ARBA" id="ARBA00022475"/>
    </source>
</evidence>
<dbReference type="GO" id="GO:0016887">
    <property type="term" value="F:ATP hydrolysis activity"/>
    <property type="evidence" value="ECO:0007669"/>
    <property type="project" value="InterPro"/>
</dbReference>
<dbReference type="AlphaFoldDB" id="A0A100YVX0"/>
<dbReference type="Pfam" id="PF00005">
    <property type="entry name" value="ABC_tran"/>
    <property type="match status" value="1"/>
</dbReference>
<gene>
    <name evidence="9" type="ORF">AUL39_06675</name>
</gene>
<evidence type="ECO:0000256" key="2">
    <source>
        <dbReference type="ARBA" id="ARBA00005417"/>
    </source>
</evidence>
<dbReference type="Pfam" id="PF08352">
    <property type="entry name" value="oligo_HPY"/>
    <property type="match status" value="1"/>
</dbReference>
<dbReference type="InterPro" id="IPR027417">
    <property type="entry name" value="P-loop_NTPase"/>
</dbReference>
<dbReference type="InterPro" id="IPR003439">
    <property type="entry name" value="ABC_transporter-like_ATP-bd"/>
</dbReference>
<dbReference type="GO" id="GO:0015833">
    <property type="term" value="P:peptide transport"/>
    <property type="evidence" value="ECO:0007669"/>
    <property type="project" value="InterPro"/>
</dbReference>
<comment type="similarity">
    <text evidence="2">Belongs to the ABC transporter superfamily.</text>
</comment>
<accession>A0A100YVX0</accession>
<dbReference type="InterPro" id="IPR017871">
    <property type="entry name" value="ABC_transporter-like_CS"/>
</dbReference>
<dbReference type="GO" id="GO:0005886">
    <property type="term" value="C:plasma membrane"/>
    <property type="evidence" value="ECO:0007669"/>
    <property type="project" value="UniProtKB-SubCell"/>
</dbReference>
<keyword evidence="3" id="KW-0813">Transport</keyword>
<sequence>MFKKKTRVQMHLKDQPVPEGAHLLEVDDLKMYFHTQDGVVKAVDGVSYTLDRGETLGVVGESGSGKSVTHLTIMGLIDMPPGRIEGGDVRYRGQSLLKMSEEQMQDIRGNDIAMIFQDPMTSLNPVYTIGRQLGEGLRLHRGYSKEEALKRSVELLDMVGIPNPEQRVKDYPHQFSGGMRQRVMIAMALACDPDILIADEPTTALDVTIQAQIIELMREMQKKNGNAIVMITHDLGVVADVADKIMVMYAGHPVEFGTAEEIFYNSTHPYTWGLIRSIPDPVMTEKHPLTPIKGNPPSLVTLPSGCAFSPRCPYATDKCRAERPGRIMVGPNHYSCCHYSLDKDFVAKNAPKTSRSKAAAPAHAEKGGEA</sequence>
<dbReference type="InterPro" id="IPR013563">
    <property type="entry name" value="Oligopep_ABC_C"/>
</dbReference>
<protein>
    <submittedName>
        <fullName evidence="9">Dipeptide/oligopeptide/nickel ABC transporter ATP-binding protein</fullName>
    </submittedName>
</protein>
<evidence type="ECO:0000256" key="3">
    <source>
        <dbReference type="ARBA" id="ARBA00022448"/>
    </source>
</evidence>
<dbReference type="OrthoDB" id="3171550at2"/>
<proteinExistence type="inferred from homology"/>
<evidence type="ECO:0000256" key="1">
    <source>
        <dbReference type="ARBA" id="ARBA00004202"/>
    </source>
</evidence>
<dbReference type="GO" id="GO:0005524">
    <property type="term" value="F:ATP binding"/>
    <property type="evidence" value="ECO:0007669"/>
    <property type="project" value="UniProtKB-KW"/>
</dbReference>
<keyword evidence="4" id="KW-1003">Cell membrane</keyword>
<dbReference type="RefSeq" id="WP_059054799.1">
    <property type="nucleotide sequence ID" value="NZ_LOJF01000009.1"/>
</dbReference>
<evidence type="ECO:0000256" key="5">
    <source>
        <dbReference type="ARBA" id="ARBA00022741"/>
    </source>
</evidence>
<feature type="domain" description="ABC transporter" evidence="8">
    <location>
        <begin position="24"/>
        <end position="275"/>
    </location>
</feature>
<dbReference type="PANTHER" id="PTHR43297">
    <property type="entry name" value="OLIGOPEPTIDE TRANSPORT ATP-BINDING PROTEIN APPD"/>
    <property type="match status" value="1"/>
</dbReference>
<dbReference type="STRING" id="1299998.AUL39_06675"/>
<dbReference type="NCBIfam" id="TIGR01727">
    <property type="entry name" value="oligo_HPY"/>
    <property type="match status" value="1"/>
</dbReference>
<dbReference type="InterPro" id="IPR050388">
    <property type="entry name" value="ABC_Ni/Peptide_Import"/>
</dbReference>
<dbReference type="CDD" id="cd03257">
    <property type="entry name" value="ABC_NikE_OppD_transporters"/>
    <property type="match status" value="1"/>
</dbReference>
<dbReference type="InterPro" id="IPR003593">
    <property type="entry name" value="AAA+_ATPase"/>
</dbReference>
<keyword evidence="7" id="KW-0472">Membrane</keyword>
<dbReference type="SMART" id="SM00382">
    <property type="entry name" value="AAA"/>
    <property type="match status" value="1"/>
</dbReference>
<dbReference type="Gene3D" id="3.40.50.300">
    <property type="entry name" value="P-loop containing nucleotide triphosphate hydrolases"/>
    <property type="match status" value="1"/>
</dbReference>
<dbReference type="EMBL" id="LOJF01000009">
    <property type="protein sequence ID" value="KUH58650.1"/>
    <property type="molecule type" value="Genomic_DNA"/>
</dbReference>
<organism evidence="9 10">
    <name type="scientific">Tractidigestivibacter scatoligenes</name>
    <name type="common">Olsenella scatoligenes</name>
    <dbReference type="NCBI Taxonomy" id="1299998"/>
    <lineage>
        <taxon>Bacteria</taxon>
        <taxon>Bacillati</taxon>
        <taxon>Actinomycetota</taxon>
        <taxon>Coriobacteriia</taxon>
        <taxon>Coriobacteriales</taxon>
        <taxon>Atopobiaceae</taxon>
        <taxon>Tractidigestivibacter</taxon>
    </lineage>
</organism>
<dbReference type="SUPFAM" id="SSF52540">
    <property type="entry name" value="P-loop containing nucleoside triphosphate hydrolases"/>
    <property type="match status" value="1"/>
</dbReference>
<evidence type="ECO:0000313" key="9">
    <source>
        <dbReference type="EMBL" id="KUH58650.1"/>
    </source>
</evidence>
<reference evidence="9 10" key="1">
    <citation type="submission" date="2015-12" db="EMBL/GenBank/DDBJ databases">
        <title>Draft Genome Sequence of Olsenella scatoligenes SK9K4T; a Producer of 3-Methylindole- (skatole) and 4-Methylphenol- (p-cresol) Isolated from Pig Feces.</title>
        <authorList>
            <person name="Li X."/>
            <person name="Borg B."/>
            <person name="Canibe N."/>
        </authorList>
    </citation>
    <scope>NUCLEOTIDE SEQUENCE [LARGE SCALE GENOMIC DNA]</scope>
    <source>
        <strain evidence="9 10">SK9K4</strain>
    </source>
</reference>
<dbReference type="Proteomes" id="UP000054078">
    <property type="component" value="Unassembled WGS sequence"/>
</dbReference>
<comment type="subcellular location">
    <subcellularLocation>
        <location evidence="1">Cell membrane</location>
        <topology evidence="1">Peripheral membrane protein</topology>
    </subcellularLocation>
</comment>
<evidence type="ECO:0000256" key="6">
    <source>
        <dbReference type="ARBA" id="ARBA00022840"/>
    </source>
</evidence>
<name>A0A100YVX0_TRASO</name>
<keyword evidence="5" id="KW-0547">Nucleotide-binding</keyword>
<dbReference type="PROSITE" id="PS00211">
    <property type="entry name" value="ABC_TRANSPORTER_1"/>
    <property type="match status" value="1"/>
</dbReference>
<evidence type="ECO:0000256" key="7">
    <source>
        <dbReference type="ARBA" id="ARBA00023136"/>
    </source>
</evidence>
<dbReference type="FunFam" id="3.40.50.300:FF:000016">
    <property type="entry name" value="Oligopeptide ABC transporter ATP-binding component"/>
    <property type="match status" value="1"/>
</dbReference>
<evidence type="ECO:0000313" key="10">
    <source>
        <dbReference type="Proteomes" id="UP000054078"/>
    </source>
</evidence>
<dbReference type="PROSITE" id="PS50893">
    <property type="entry name" value="ABC_TRANSPORTER_2"/>
    <property type="match status" value="1"/>
</dbReference>
<comment type="caution">
    <text evidence="9">The sequence shown here is derived from an EMBL/GenBank/DDBJ whole genome shotgun (WGS) entry which is preliminary data.</text>
</comment>
<keyword evidence="6 9" id="KW-0067">ATP-binding</keyword>
<evidence type="ECO:0000259" key="8">
    <source>
        <dbReference type="PROSITE" id="PS50893"/>
    </source>
</evidence>
<dbReference type="PANTHER" id="PTHR43297:SF2">
    <property type="entry name" value="DIPEPTIDE TRANSPORT ATP-BINDING PROTEIN DPPD"/>
    <property type="match status" value="1"/>
</dbReference>